<feature type="region of interest" description="Disordered" evidence="7">
    <location>
        <begin position="115"/>
        <end position="164"/>
    </location>
</feature>
<dbReference type="PANTHER" id="PTHR11584">
    <property type="entry name" value="SERINE/THREONINE PROTEIN KINASE"/>
    <property type="match status" value="1"/>
</dbReference>
<dbReference type="PROSITE" id="PS00107">
    <property type="entry name" value="PROTEIN_KINASE_ATP"/>
    <property type="match status" value="1"/>
</dbReference>
<feature type="compositionally biased region" description="Acidic residues" evidence="7">
    <location>
        <begin position="456"/>
        <end position="478"/>
    </location>
</feature>
<keyword evidence="1" id="KW-0723">Serine/threonine-protein kinase</keyword>
<evidence type="ECO:0000256" key="6">
    <source>
        <dbReference type="PROSITE-ProRule" id="PRU10141"/>
    </source>
</evidence>
<evidence type="ECO:0000256" key="5">
    <source>
        <dbReference type="ARBA" id="ARBA00022840"/>
    </source>
</evidence>
<evidence type="ECO:0000256" key="7">
    <source>
        <dbReference type="SAM" id="MobiDB-lite"/>
    </source>
</evidence>
<dbReference type="InterPro" id="IPR011009">
    <property type="entry name" value="Kinase-like_dom_sf"/>
</dbReference>
<dbReference type="InterPro" id="IPR017441">
    <property type="entry name" value="Protein_kinase_ATP_BS"/>
</dbReference>
<dbReference type="PANTHER" id="PTHR11584:SF369">
    <property type="entry name" value="MITOGEN-ACTIVATED PROTEIN KINASE KINASE KINASE 19-RELATED"/>
    <property type="match status" value="1"/>
</dbReference>
<sequence length="496" mass="56245">MIIECVLSGAIVLSGAFYPGNEKNLLDPLLLLAFTYMRSMPEEVDSTLIEISDDNFVAEEPFHEDNRDLITDLWGDEEAGVDSEDDEYSVKSFARPFCACHTLPWSVNYEKYVRHSPSSEGSAGTEQPEADNNQEDSQPEEESCTTPQVQEASQQSSSETPGERSLKQAIECWRSKALLIGSGTFSDAFLLQRVKDGVQKKIVAKVRKTVTNQTDDQLVENLLKEVRQLLQLKHQGIVKLIAHEENKSEKLVVLYLEYLPYSFKELILSSQRFEKLKEFKCRLSAHGFGDMFMCILDALEYLHEKNVLYIDLKSSNLMFNEDGEVKLIDFGSLFKVEPESKPSSVIKCYHLAPEIRAGGLVTKRGQMYGVGLLIIEVLLSKYLEDRENIQYLIGLAQRSQQKYLIRSLVIKWGEFAVEQYIKVLKEVAYPCCCIKPENRPSIEAVKDCLERVMEDIDLNEADSDDDSSDVDEQAEDESSPVKEQKVEPVGEEPEND</sequence>
<evidence type="ECO:0000256" key="1">
    <source>
        <dbReference type="ARBA" id="ARBA00022527"/>
    </source>
</evidence>
<keyword evidence="3 6" id="KW-0547">Nucleotide-binding</keyword>
<proteinExistence type="predicted"/>
<evidence type="ECO:0000259" key="8">
    <source>
        <dbReference type="PROSITE" id="PS50011"/>
    </source>
</evidence>
<keyword evidence="4" id="KW-0418">Kinase</keyword>
<feature type="binding site" evidence="6">
    <location>
        <position position="205"/>
    </location>
    <ligand>
        <name>ATP</name>
        <dbReference type="ChEBI" id="CHEBI:30616"/>
    </ligand>
</feature>
<dbReference type="InterPro" id="IPR008271">
    <property type="entry name" value="Ser/Thr_kinase_AS"/>
</dbReference>
<dbReference type="Gene3D" id="1.10.510.10">
    <property type="entry name" value="Transferase(Phosphotransferase) domain 1"/>
    <property type="match status" value="1"/>
</dbReference>
<dbReference type="SUPFAM" id="SSF56112">
    <property type="entry name" value="Protein kinase-like (PK-like)"/>
    <property type="match status" value="1"/>
</dbReference>
<gene>
    <name evidence="9" type="ORF">V5J35_001014</name>
</gene>
<dbReference type="InterPro" id="IPR000719">
    <property type="entry name" value="Prot_kinase_dom"/>
</dbReference>
<accession>A0ABV2SDI7</accession>
<dbReference type="Proteomes" id="UP001549366">
    <property type="component" value="Unassembled WGS sequence"/>
</dbReference>
<keyword evidence="5 6" id="KW-0067">ATP-binding</keyword>
<dbReference type="CDD" id="cd00180">
    <property type="entry name" value="PKc"/>
    <property type="match status" value="1"/>
</dbReference>
<feature type="compositionally biased region" description="Basic and acidic residues" evidence="7">
    <location>
        <begin position="479"/>
        <end position="488"/>
    </location>
</feature>
<feature type="compositionally biased region" description="Low complexity" evidence="7">
    <location>
        <begin position="148"/>
        <end position="159"/>
    </location>
</feature>
<evidence type="ECO:0000256" key="3">
    <source>
        <dbReference type="ARBA" id="ARBA00022741"/>
    </source>
</evidence>
<feature type="compositionally biased region" description="Acidic residues" evidence="7">
    <location>
        <begin position="128"/>
        <end position="143"/>
    </location>
</feature>
<evidence type="ECO:0000256" key="4">
    <source>
        <dbReference type="ARBA" id="ARBA00022777"/>
    </source>
</evidence>
<dbReference type="RefSeq" id="WP_354010203.1">
    <property type="nucleotide sequence ID" value="NZ_JBEWTA010000001.1"/>
</dbReference>
<reference evidence="9 10" key="1">
    <citation type="submission" date="2024-06" db="EMBL/GenBank/DDBJ databases">
        <title>Genomic Encyclopedia of Type Strains, Phase V (KMG-V): Genome sequencing to study the core and pangenomes of soil and plant-associated prokaryotes.</title>
        <authorList>
            <person name="Whitman W."/>
        </authorList>
    </citation>
    <scope>NUCLEOTIDE SEQUENCE [LARGE SCALE GENOMIC DNA]</scope>
    <source>
        <strain evidence="9 10">NE40</strain>
    </source>
</reference>
<dbReference type="EMBL" id="JBEWTB010000002">
    <property type="protein sequence ID" value="MET4755822.1"/>
    <property type="molecule type" value="Genomic_DNA"/>
</dbReference>
<feature type="domain" description="Protein kinase" evidence="8">
    <location>
        <begin position="174"/>
        <end position="453"/>
    </location>
</feature>
<dbReference type="PROSITE" id="PS00108">
    <property type="entry name" value="PROTEIN_KINASE_ST"/>
    <property type="match status" value="1"/>
</dbReference>
<dbReference type="Pfam" id="PF00069">
    <property type="entry name" value="Pkinase"/>
    <property type="match status" value="1"/>
</dbReference>
<feature type="compositionally biased region" description="Polar residues" evidence="7">
    <location>
        <begin position="116"/>
        <end position="125"/>
    </location>
</feature>
<keyword evidence="10" id="KW-1185">Reference proteome</keyword>
<dbReference type="PROSITE" id="PS50011">
    <property type="entry name" value="PROTEIN_KINASE_DOM"/>
    <property type="match status" value="1"/>
</dbReference>
<name>A0ABV2SDI7_9GAMM</name>
<organism evidence="9 10">
    <name type="scientific">Endozoicomonas lisbonensis</name>
    <dbReference type="NCBI Taxonomy" id="3120522"/>
    <lineage>
        <taxon>Bacteria</taxon>
        <taxon>Pseudomonadati</taxon>
        <taxon>Pseudomonadota</taxon>
        <taxon>Gammaproteobacteria</taxon>
        <taxon>Oceanospirillales</taxon>
        <taxon>Endozoicomonadaceae</taxon>
        <taxon>Endozoicomonas</taxon>
    </lineage>
</organism>
<evidence type="ECO:0000313" key="9">
    <source>
        <dbReference type="EMBL" id="MET4755822.1"/>
    </source>
</evidence>
<dbReference type="Gene3D" id="3.30.200.20">
    <property type="entry name" value="Phosphorylase Kinase, domain 1"/>
    <property type="match status" value="1"/>
</dbReference>
<dbReference type="GO" id="GO:0016740">
    <property type="term" value="F:transferase activity"/>
    <property type="evidence" value="ECO:0007669"/>
    <property type="project" value="UniProtKB-KW"/>
</dbReference>
<protein>
    <submittedName>
        <fullName evidence="9">tRNA A-37 threonylcarbamoyl transferase component Bud32</fullName>
    </submittedName>
</protein>
<feature type="region of interest" description="Disordered" evidence="7">
    <location>
        <begin position="456"/>
        <end position="496"/>
    </location>
</feature>
<comment type="caution">
    <text evidence="9">The sequence shown here is derived from an EMBL/GenBank/DDBJ whole genome shotgun (WGS) entry which is preliminary data.</text>
</comment>
<evidence type="ECO:0000256" key="2">
    <source>
        <dbReference type="ARBA" id="ARBA00022679"/>
    </source>
</evidence>
<evidence type="ECO:0000313" key="10">
    <source>
        <dbReference type="Proteomes" id="UP001549366"/>
    </source>
</evidence>
<keyword evidence="2 9" id="KW-0808">Transferase</keyword>
<dbReference type="SMART" id="SM00220">
    <property type="entry name" value="S_TKc"/>
    <property type="match status" value="1"/>
</dbReference>